<reference evidence="2 3" key="1">
    <citation type="submission" date="2016-10" db="EMBL/GenBank/DDBJ databases">
        <authorList>
            <person name="de Groot N.N."/>
        </authorList>
    </citation>
    <scope>NUCLEOTIDE SEQUENCE [LARGE SCALE GENOMIC DNA]</scope>
    <source>
        <strain evidence="2 3">DSM 10317</strain>
    </source>
</reference>
<proteinExistence type="predicted"/>
<dbReference type="AlphaFoldDB" id="A0A1G5RU13"/>
<evidence type="ECO:0000313" key="3">
    <source>
        <dbReference type="Proteomes" id="UP000199428"/>
    </source>
</evidence>
<evidence type="ECO:0000256" key="1">
    <source>
        <dbReference type="SAM" id="Coils"/>
    </source>
</evidence>
<evidence type="ECO:0000313" key="2">
    <source>
        <dbReference type="EMBL" id="SCZ76931.1"/>
    </source>
</evidence>
<keyword evidence="1" id="KW-0175">Coiled coil</keyword>
<dbReference type="EMBL" id="FMWK01000002">
    <property type="protein sequence ID" value="SCZ76931.1"/>
    <property type="molecule type" value="Genomic_DNA"/>
</dbReference>
<name>A0A1G5RU13_PSEXY</name>
<sequence length="266" mass="31424">MVNYKDLLEKQLHELEELINKSNKNISRLENLPDYSLIVSTSNGCNQYYLYDKEKSKKKYVSTKQFKIAKKIAQRDYEKIVNKKLNVLHGRLKRFLSGYDIDEIGKVYEKMHPARKELLVPFVEPDEAFIQRWLEENPDHQNDYYGEGKIATSDGGYVRSKSERIIADLLDKYHVPYRYEPRLELEGRHIVYPDFMVLNVRKRKTFYWEHLGLLSDFDYAKKNFSKINDYEEGGIMLGQSLIITMETGDAPINTKLVEDKIKLYCL</sequence>
<dbReference type="Gene3D" id="3.40.91.30">
    <property type="match status" value="1"/>
</dbReference>
<feature type="coiled-coil region" evidence="1">
    <location>
        <begin position="1"/>
        <end position="32"/>
    </location>
</feature>
<protein>
    <submittedName>
        <fullName evidence="2">Uncharacterized protein</fullName>
    </submittedName>
</protein>
<organism evidence="2 3">
    <name type="scientific">Pseudobutyrivibrio xylanivorans</name>
    <dbReference type="NCBI Taxonomy" id="185007"/>
    <lineage>
        <taxon>Bacteria</taxon>
        <taxon>Bacillati</taxon>
        <taxon>Bacillota</taxon>
        <taxon>Clostridia</taxon>
        <taxon>Lachnospirales</taxon>
        <taxon>Lachnospiraceae</taxon>
        <taxon>Pseudobutyrivibrio</taxon>
    </lineage>
</organism>
<dbReference type="Proteomes" id="UP000199428">
    <property type="component" value="Unassembled WGS sequence"/>
</dbReference>
<gene>
    <name evidence="2" type="ORF">SAMN02910350_00521</name>
</gene>
<accession>A0A1G5RU13</accession>